<dbReference type="SUPFAM" id="SSF51261">
    <property type="entry name" value="Duplicated hybrid motif"/>
    <property type="match status" value="1"/>
</dbReference>
<dbReference type="PANTHER" id="PTHR21666">
    <property type="entry name" value="PEPTIDASE-RELATED"/>
    <property type="match status" value="1"/>
</dbReference>
<proteinExistence type="predicted"/>
<dbReference type="PANTHER" id="PTHR21666:SF270">
    <property type="entry name" value="MUREIN HYDROLASE ACTIVATOR ENVC"/>
    <property type="match status" value="1"/>
</dbReference>
<comment type="caution">
    <text evidence="4">The sequence shown here is derived from an EMBL/GenBank/DDBJ whole genome shotgun (WGS) entry which is preliminary data.</text>
</comment>
<dbReference type="EMBL" id="RQHW01000066">
    <property type="protein sequence ID" value="TGN17512.1"/>
    <property type="molecule type" value="Genomic_DNA"/>
</dbReference>
<feature type="coiled-coil region" evidence="1">
    <location>
        <begin position="537"/>
        <end position="564"/>
    </location>
</feature>
<evidence type="ECO:0000259" key="3">
    <source>
        <dbReference type="Pfam" id="PF01551"/>
    </source>
</evidence>
<accession>A0A4R9LUK1</accession>
<feature type="compositionally biased region" description="Basic and acidic residues" evidence="2">
    <location>
        <begin position="698"/>
        <end position="707"/>
    </location>
</feature>
<dbReference type="Gene3D" id="2.70.70.10">
    <property type="entry name" value="Glucose Permease (Domain IIA)"/>
    <property type="match status" value="1"/>
</dbReference>
<evidence type="ECO:0000313" key="5">
    <source>
        <dbReference type="Proteomes" id="UP000298058"/>
    </source>
</evidence>
<dbReference type="AlphaFoldDB" id="A0A4R9LUK1"/>
<name>A0A4R9LUK1_9LEPT</name>
<dbReference type="Pfam" id="PF01551">
    <property type="entry name" value="Peptidase_M23"/>
    <property type="match status" value="1"/>
</dbReference>
<protein>
    <recommendedName>
        <fullName evidence="3">M23ase beta-sheet core domain-containing protein</fullName>
    </recommendedName>
</protein>
<dbReference type="Proteomes" id="UP000298058">
    <property type="component" value="Unassembled WGS sequence"/>
</dbReference>
<evidence type="ECO:0000256" key="2">
    <source>
        <dbReference type="SAM" id="MobiDB-lite"/>
    </source>
</evidence>
<keyword evidence="1" id="KW-0175">Coiled coil</keyword>
<dbReference type="InterPro" id="IPR016047">
    <property type="entry name" value="M23ase_b-sheet_dom"/>
</dbReference>
<gene>
    <name evidence="4" type="ORF">EHS15_16975</name>
</gene>
<evidence type="ECO:0000313" key="4">
    <source>
        <dbReference type="EMBL" id="TGN17512.1"/>
    </source>
</evidence>
<evidence type="ECO:0000256" key="1">
    <source>
        <dbReference type="SAM" id="Coils"/>
    </source>
</evidence>
<organism evidence="4 5">
    <name type="scientific">Leptospira idonii</name>
    <dbReference type="NCBI Taxonomy" id="1193500"/>
    <lineage>
        <taxon>Bacteria</taxon>
        <taxon>Pseudomonadati</taxon>
        <taxon>Spirochaetota</taxon>
        <taxon>Spirochaetia</taxon>
        <taxon>Leptospirales</taxon>
        <taxon>Leptospiraceae</taxon>
        <taxon>Leptospira</taxon>
    </lineage>
</organism>
<reference evidence="4" key="1">
    <citation type="journal article" date="2019" name="PLoS Negl. Trop. Dis.">
        <title>Revisiting the worldwide diversity of Leptospira species in the environment.</title>
        <authorList>
            <person name="Vincent A.T."/>
            <person name="Schiettekatte O."/>
            <person name="Bourhy P."/>
            <person name="Veyrier F.J."/>
            <person name="Picardeau M."/>
        </authorList>
    </citation>
    <scope>NUCLEOTIDE SEQUENCE [LARGE SCALE GENOMIC DNA]</scope>
    <source>
        <strain evidence="4">201300427</strain>
    </source>
</reference>
<feature type="region of interest" description="Disordered" evidence="2">
    <location>
        <begin position="684"/>
        <end position="714"/>
    </location>
</feature>
<dbReference type="GO" id="GO:0004222">
    <property type="term" value="F:metalloendopeptidase activity"/>
    <property type="evidence" value="ECO:0007669"/>
    <property type="project" value="TreeGrafter"/>
</dbReference>
<sequence length="813" mass="88343">MNLNRERKLLAVTKAKDGRSSFVMTGGHANESWKRISTWGGMIGLGGAKGNVNVSFSQRGDTTISGSLSLSDKYKGLQVTGSSTTNGSTTIGANYNPSDKGPRQGWNIGANYDINGGGLSGSLGYTDPGSKLGITSTVNRDGLSTSTQYAGVNLTTNDWNGFRFDEINWAEQNINLAQDKTDEIRDKANQITLIKGNTNLTDDQINGLNNEQRAELANNIQYELDNQKLLAEKIDPSQLTPEQREAALDKLNGVIDLGELAMGALGTLGSGFLAGLALFGIGRREENNPIASVKERNANDMTPPEMPGPIPAPPETIEYAYPGEVGSKREIDNTKPVDKLFNVDAAREMLNDLTSKHMGDENTDLTFDTSTRDMKLKDLEGAAAALEADLDAKLKDTTLSASERKAINAELASLKKTQIELEAKIRSQERTPLVDHGGNLVFTQLEIKYEVKIPTSEQVANLKALSETYKNSENNSEYKKIQSEVQKQLSETPEMKALEKAKQGLNDSVGSLQAYAESYARQVEQRLMTQGESNFLMKEKAKLVENAQAELKKAQASADKLITGASLQTQKLWLEKNGFQLAGAKDEDIRKLDSTLRREGISETQANKYIAEFNEKGYINDNSSLVNVVKVPTRVESMEVGQGQGGLSKIYREGPDGKQIEVRYPVDIKTYGLAVTYPFDSDTHKEDGGRTLPITDPNSKKINHDGIDIGMGTGRPLGSVGKGKVIEIKNSPESFLNGSSGKGASVTVEYGKAPNTVRVIYGHLSNINVKFGEDVNPGDLIGLSGNSGHSTAPHLHFTIIGHNPETFDWSKIE</sequence>
<dbReference type="OrthoDB" id="346272at2"/>
<dbReference type="InterPro" id="IPR011055">
    <property type="entry name" value="Dup_hybrid_motif"/>
</dbReference>
<feature type="coiled-coil region" evidence="1">
    <location>
        <begin position="376"/>
        <end position="431"/>
    </location>
</feature>
<feature type="domain" description="M23ase beta-sheet core" evidence="3">
    <location>
        <begin position="703"/>
        <end position="800"/>
    </location>
</feature>
<dbReference type="CDD" id="cd12797">
    <property type="entry name" value="M23_peptidase"/>
    <property type="match status" value="1"/>
</dbReference>
<keyword evidence="5" id="KW-1185">Reference proteome</keyword>
<dbReference type="InterPro" id="IPR050570">
    <property type="entry name" value="Cell_wall_metabolism_enzyme"/>
</dbReference>